<evidence type="ECO:0000313" key="2">
    <source>
        <dbReference type="EMBL" id="MBF6058874.1"/>
    </source>
</evidence>
<dbReference type="Proteomes" id="UP001193680">
    <property type="component" value="Unassembled WGS sequence"/>
</dbReference>
<accession>A0ABS0C0T8</accession>
<feature type="transmembrane region" description="Helical" evidence="1">
    <location>
        <begin position="77"/>
        <end position="96"/>
    </location>
</feature>
<evidence type="ECO:0000256" key="1">
    <source>
        <dbReference type="SAM" id="Phobius"/>
    </source>
</evidence>
<keyword evidence="1" id="KW-1133">Transmembrane helix</keyword>
<feature type="transmembrane region" description="Helical" evidence="1">
    <location>
        <begin position="12"/>
        <end position="39"/>
    </location>
</feature>
<organism evidence="2 3">
    <name type="scientific">Thiomicrorhabdus heinhorstiae</name>
    <dbReference type="NCBI Taxonomy" id="2748010"/>
    <lineage>
        <taxon>Bacteria</taxon>
        <taxon>Pseudomonadati</taxon>
        <taxon>Pseudomonadota</taxon>
        <taxon>Gammaproteobacteria</taxon>
        <taxon>Thiotrichales</taxon>
        <taxon>Piscirickettsiaceae</taxon>
        <taxon>Thiomicrorhabdus</taxon>
    </lineage>
</organism>
<keyword evidence="1" id="KW-0812">Transmembrane</keyword>
<comment type="caution">
    <text evidence="2">The sequence shown here is derived from an EMBL/GenBank/DDBJ whole genome shotgun (WGS) entry which is preliminary data.</text>
</comment>
<keyword evidence="3" id="KW-1185">Reference proteome</keyword>
<evidence type="ECO:0000313" key="3">
    <source>
        <dbReference type="Proteomes" id="UP001193680"/>
    </source>
</evidence>
<dbReference type="RefSeq" id="WP_185979019.1">
    <property type="nucleotide sequence ID" value="NZ_JACBGI020000030.1"/>
</dbReference>
<name>A0ABS0C0T8_9GAMM</name>
<protein>
    <submittedName>
        <fullName evidence="2">Uncharacterized protein</fullName>
    </submittedName>
</protein>
<dbReference type="EMBL" id="JACBGI020000030">
    <property type="protein sequence ID" value="MBF6058874.1"/>
    <property type="molecule type" value="Genomic_DNA"/>
</dbReference>
<sequence length="132" mass="15431">MQRIMDKVWIYWFITDILLILDVAGWHYGLPIATALTIVQIFHFAAETRSVTSFPVQVRIAYTLLLLVAFWPPMYWMLYPVILGTSAMVLFDYCFLARFMSLMPWNHNQRYSVSMIYATFFSKPVTGSVQKS</sequence>
<reference evidence="2 3" key="1">
    <citation type="submission" date="2020-11" db="EMBL/GenBank/DDBJ databases">
        <title>Sulfur oxidizing isolate from Hospital Hole Sinkhole.</title>
        <authorList>
            <person name="Scott K.M."/>
        </authorList>
    </citation>
    <scope>NUCLEOTIDE SEQUENCE [LARGE SCALE GENOMIC DNA]</scope>
    <source>
        <strain evidence="2 3">HH1</strain>
    </source>
</reference>
<keyword evidence="1" id="KW-0472">Membrane</keyword>
<proteinExistence type="predicted"/>
<gene>
    <name evidence="2" type="ORF">H8792_011020</name>
</gene>